<dbReference type="Pfam" id="PF00072">
    <property type="entry name" value="Response_reg"/>
    <property type="match status" value="1"/>
</dbReference>
<keyword evidence="3" id="KW-0805">Transcription regulation</keyword>
<evidence type="ECO:0000256" key="6">
    <source>
        <dbReference type="PROSITE-ProRule" id="PRU00169"/>
    </source>
</evidence>
<evidence type="ECO:0000256" key="3">
    <source>
        <dbReference type="ARBA" id="ARBA00023015"/>
    </source>
</evidence>
<keyword evidence="1 6" id="KW-0597">Phosphoprotein</keyword>
<dbReference type="SUPFAM" id="SSF52172">
    <property type="entry name" value="CheY-like"/>
    <property type="match status" value="1"/>
</dbReference>
<evidence type="ECO:0000256" key="1">
    <source>
        <dbReference type="ARBA" id="ARBA00022553"/>
    </source>
</evidence>
<dbReference type="InterPro" id="IPR016032">
    <property type="entry name" value="Sig_transdc_resp-reg_C-effctor"/>
</dbReference>
<dbReference type="PANTHER" id="PTHR44688">
    <property type="entry name" value="DNA-BINDING TRANSCRIPTIONAL ACTIVATOR DEVR_DOSR"/>
    <property type="match status" value="1"/>
</dbReference>
<accession>A0A6N8DRI2</accession>
<evidence type="ECO:0000256" key="2">
    <source>
        <dbReference type="ARBA" id="ARBA00023012"/>
    </source>
</evidence>
<dbReference type="AlphaFoldDB" id="A0A6N8DRI2"/>
<evidence type="ECO:0000256" key="5">
    <source>
        <dbReference type="ARBA" id="ARBA00023163"/>
    </source>
</evidence>
<dbReference type="SUPFAM" id="SSF46894">
    <property type="entry name" value="C-terminal effector domain of the bipartite response regulators"/>
    <property type="match status" value="1"/>
</dbReference>
<dbReference type="CDD" id="cd06170">
    <property type="entry name" value="LuxR_C_like"/>
    <property type="match status" value="1"/>
</dbReference>
<organism evidence="9 10">
    <name type="scientific">Rhodoblastus acidophilus</name>
    <name type="common">Rhodopseudomonas acidophila</name>
    <dbReference type="NCBI Taxonomy" id="1074"/>
    <lineage>
        <taxon>Bacteria</taxon>
        <taxon>Pseudomonadati</taxon>
        <taxon>Pseudomonadota</taxon>
        <taxon>Alphaproteobacteria</taxon>
        <taxon>Hyphomicrobiales</taxon>
        <taxon>Rhodoblastaceae</taxon>
        <taxon>Rhodoblastus</taxon>
    </lineage>
</organism>
<feature type="modified residue" description="4-aspartylphosphate" evidence="6">
    <location>
        <position position="78"/>
    </location>
</feature>
<dbReference type="PRINTS" id="PR00038">
    <property type="entry name" value="HTHLUXR"/>
</dbReference>
<dbReference type="Proteomes" id="UP000439113">
    <property type="component" value="Unassembled WGS sequence"/>
</dbReference>
<dbReference type="InterPro" id="IPR011006">
    <property type="entry name" value="CheY-like_superfamily"/>
</dbReference>
<evidence type="ECO:0000256" key="4">
    <source>
        <dbReference type="ARBA" id="ARBA00023125"/>
    </source>
</evidence>
<name>A0A6N8DRI2_RHOAC</name>
<keyword evidence="5" id="KW-0804">Transcription</keyword>
<dbReference type="OrthoDB" id="9782655at2"/>
<evidence type="ECO:0000313" key="10">
    <source>
        <dbReference type="Proteomes" id="UP000439113"/>
    </source>
</evidence>
<reference evidence="9 10" key="1">
    <citation type="submission" date="2019-11" db="EMBL/GenBank/DDBJ databases">
        <title>Whole-genome sequence of a Rhodoblastus acidophilus DSM 142.</title>
        <authorList>
            <person name="Kyndt J.A."/>
            <person name="Meyer T.E."/>
        </authorList>
    </citation>
    <scope>NUCLEOTIDE SEQUENCE [LARGE SCALE GENOMIC DNA]</scope>
    <source>
        <strain evidence="9 10">DSM 142</strain>
    </source>
</reference>
<dbReference type="EMBL" id="WNKS01000010">
    <property type="protein sequence ID" value="MTV31781.1"/>
    <property type="molecule type" value="Genomic_DNA"/>
</dbReference>
<dbReference type="InterPro" id="IPR000792">
    <property type="entry name" value="Tscrpt_reg_LuxR_C"/>
</dbReference>
<dbReference type="Gene3D" id="1.10.10.10">
    <property type="entry name" value="Winged helix-like DNA-binding domain superfamily/Winged helix DNA-binding domain"/>
    <property type="match status" value="1"/>
</dbReference>
<comment type="caution">
    <text evidence="9">The sequence shown here is derived from an EMBL/GenBank/DDBJ whole genome shotgun (WGS) entry which is preliminary data.</text>
</comment>
<dbReference type="FunFam" id="3.40.50.2300:FF:000018">
    <property type="entry name" value="DNA-binding transcriptional regulator NtrC"/>
    <property type="match status" value="1"/>
</dbReference>
<proteinExistence type="predicted"/>
<keyword evidence="4" id="KW-0238">DNA-binding</keyword>
<gene>
    <name evidence="9" type="ORF">GJ654_12350</name>
</gene>
<evidence type="ECO:0000259" key="8">
    <source>
        <dbReference type="PROSITE" id="PS50110"/>
    </source>
</evidence>
<dbReference type="GO" id="GO:0006355">
    <property type="term" value="P:regulation of DNA-templated transcription"/>
    <property type="evidence" value="ECO:0007669"/>
    <property type="project" value="InterPro"/>
</dbReference>
<dbReference type="PANTHER" id="PTHR44688:SF16">
    <property type="entry name" value="DNA-BINDING TRANSCRIPTIONAL ACTIVATOR DEVR_DOSR"/>
    <property type="match status" value="1"/>
</dbReference>
<dbReference type="GO" id="GO:0003677">
    <property type="term" value="F:DNA binding"/>
    <property type="evidence" value="ECO:0007669"/>
    <property type="project" value="UniProtKB-KW"/>
</dbReference>
<feature type="domain" description="HTH luxR-type" evidence="7">
    <location>
        <begin position="154"/>
        <end position="219"/>
    </location>
</feature>
<protein>
    <submittedName>
        <fullName evidence="9">Response regulator</fullName>
    </submittedName>
</protein>
<dbReference type="InterPro" id="IPR036388">
    <property type="entry name" value="WH-like_DNA-bd_sf"/>
</dbReference>
<dbReference type="InterPro" id="IPR001789">
    <property type="entry name" value="Sig_transdc_resp-reg_receiver"/>
</dbReference>
<dbReference type="GO" id="GO:0000160">
    <property type="term" value="P:phosphorelay signal transduction system"/>
    <property type="evidence" value="ECO:0007669"/>
    <property type="project" value="UniProtKB-KW"/>
</dbReference>
<evidence type="ECO:0000259" key="7">
    <source>
        <dbReference type="PROSITE" id="PS50043"/>
    </source>
</evidence>
<feature type="domain" description="Response regulatory" evidence="8">
    <location>
        <begin position="29"/>
        <end position="143"/>
    </location>
</feature>
<dbReference type="SMART" id="SM00421">
    <property type="entry name" value="HTH_LUXR"/>
    <property type="match status" value="1"/>
</dbReference>
<sequence>MTSDTTETSTFRPAWRLGSEAMTMTEQATVHIIDDEADVRHAMELLLEGAGYRTRSYNSARAFFDSGDRAGKGCVVTDLHMPDASGIEVLTQLQQSSLNLPVVVVSGHRDIALAVHAMKKGAIDFIEKPFSAERLVEAVATAVQRAERAHGDATAPTLAMLSRREQEVLNGVLAGKSNRIIGQELEISERTVESHRASIMRKTGARNLAELVRLAAAHG</sequence>
<dbReference type="SMART" id="SM00448">
    <property type="entry name" value="REC"/>
    <property type="match status" value="1"/>
</dbReference>
<evidence type="ECO:0000313" key="9">
    <source>
        <dbReference type="EMBL" id="MTV31781.1"/>
    </source>
</evidence>
<dbReference type="PROSITE" id="PS50043">
    <property type="entry name" value="HTH_LUXR_2"/>
    <property type="match status" value="1"/>
</dbReference>
<dbReference type="Gene3D" id="3.40.50.2300">
    <property type="match status" value="1"/>
</dbReference>
<keyword evidence="2" id="KW-0902">Two-component regulatory system</keyword>
<dbReference type="PROSITE" id="PS00622">
    <property type="entry name" value="HTH_LUXR_1"/>
    <property type="match status" value="1"/>
</dbReference>
<dbReference type="PROSITE" id="PS50110">
    <property type="entry name" value="RESPONSE_REGULATORY"/>
    <property type="match status" value="1"/>
</dbReference>
<dbReference type="Pfam" id="PF00196">
    <property type="entry name" value="GerE"/>
    <property type="match status" value="1"/>
</dbReference>